<protein>
    <submittedName>
        <fullName evidence="3">Uncharacterized protein</fullName>
    </submittedName>
</protein>
<dbReference type="InterPro" id="IPR031936">
    <property type="entry name" value="DUF4771"/>
</dbReference>
<gene>
    <name evidence="3" type="ORF">KR093_001102</name>
</gene>
<proteinExistence type="predicted"/>
<feature type="non-terminal residue" evidence="3">
    <location>
        <position position="675"/>
    </location>
</feature>
<sequence>MEAINSLQVNLADDLLQGTGYRVHYVLGRLGLHPVPSKSGIRKLIRMSRANEMAFLWFLMETYYVSDYHEQIYGSNEQLIMSSIFWLDFYPTLDALDRVLPLPHASAETRHKEALATAKRNKLAHRLKLKQNRAKSKPTESTYAASPYFAKPVKFKFRRHNLLAYEPKLPANMPHMIPEVNTILKSRWFGAIDINDGKLIADPLLHKEVNRIVASLPDTSFHDPDGEIMCVHHKKIQEMENSLRENLEKIKQEKLDQLMDVNYNAKQRSRQRTLEELNRLTEHYRAQFHNLAIKPEVTSACKRLCANTHPDFIFADRVCNESEQETCRIFAGAQPFPPTRRDFTPPKHECLNLFAKHPSNACTAKHTHKPHLPEGCTKTLKDKDLLPSLSQSRVSVEESQKYFTTTGNRYSFNFQKLLEPSQSDSPDAKNIWIKKQFIKALENEADYTKAVIDGKESGSIAELVDHTAKRMFKEGSTQFEDEYEIFVAENSKPITNQRMNFGQKYYDAYNTEQMKAMLKLGLERIAQDRRMVGPMLPNVHSVPLLIEWICARYGKLYTEADRRRNYNHSTVLMSHLNHILRKDIVRRECRRPSFPVDKLLDIREQNNLHRNLKQYWVRFMKYFVVSMMELGRIFQTNMHIEWGVSAISTYYAYMPSHIRDVHFSRIMPSIKRRRK</sequence>
<evidence type="ECO:0000313" key="4">
    <source>
        <dbReference type="Proteomes" id="UP001200034"/>
    </source>
</evidence>
<dbReference type="EMBL" id="JAJJHW010003409">
    <property type="protein sequence ID" value="KAH8358578.1"/>
    <property type="molecule type" value="Genomic_DNA"/>
</dbReference>
<dbReference type="Pfam" id="PF15994">
    <property type="entry name" value="DUF4770"/>
    <property type="match status" value="1"/>
</dbReference>
<feature type="domain" description="DUF4770" evidence="1">
    <location>
        <begin position="27"/>
        <end position="198"/>
    </location>
</feature>
<dbReference type="InterPro" id="IPR031935">
    <property type="entry name" value="DUF4770"/>
</dbReference>
<keyword evidence="4" id="KW-1185">Reference proteome</keyword>
<dbReference type="AlphaFoldDB" id="A0AAD4JS28"/>
<name>A0AAD4JS28_9MUSC</name>
<dbReference type="PANTHER" id="PTHR41967">
    <property type="entry name" value="FI19406P1-RELATED"/>
    <property type="match status" value="1"/>
</dbReference>
<accession>A0AAD4JS28</accession>
<dbReference type="Pfam" id="PF15995">
    <property type="entry name" value="DUF4771"/>
    <property type="match status" value="1"/>
</dbReference>
<evidence type="ECO:0000313" key="3">
    <source>
        <dbReference type="EMBL" id="KAH8358578.1"/>
    </source>
</evidence>
<reference evidence="3" key="1">
    <citation type="journal article" date="2021" name="Mol. Ecol. Resour.">
        <title>Phylogenomic analyses of the genus Drosophila reveals genomic signals of climate adaptation.</title>
        <authorList>
            <person name="Li F."/>
            <person name="Rane R.V."/>
            <person name="Luria V."/>
            <person name="Xiong Z."/>
            <person name="Chen J."/>
            <person name="Li Z."/>
            <person name="Catullo R.A."/>
            <person name="Griffin P.C."/>
            <person name="Schiffer M."/>
            <person name="Pearce S."/>
            <person name="Lee S.F."/>
            <person name="McElroy K."/>
            <person name="Stocker A."/>
            <person name="Shirriffs J."/>
            <person name="Cockerell F."/>
            <person name="Coppin C."/>
            <person name="Sgro C.M."/>
            <person name="Karger A."/>
            <person name="Cain J.W."/>
            <person name="Weber J.A."/>
            <person name="Santpere G."/>
            <person name="Kirschner M.W."/>
            <person name="Hoffmann A.A."/>
            <person name="Oakeshott J.G."/>
            <person name="Zhang G."/>
        </authorList>
    </citation>
    <scope>NUCLEOTIDE SEQUENCE</scope>
    <source>
        <strain evidence="3">BGI-SZ-2011g</strain>
    </source>
</reference>
<evidence type="ECO:0000259" key="2">
    <source>
        <dbReference type="Pfam" id="PF15995"/>
    </source>
</evidence>
<evidence type="ECO:0000259" key="1">
    <source>
        <dbReference type="Pfam" id="PF15994"/>
    </source>
</evidence>
<dbReference type="Proteomes" id="UP001200034">
    <property type="component" value="Unassembled WGS sequence"/>
</dbReference>
<comment type="caution">
    <text evidence="3">The sequence shown here is derived from an EMBL/GenBank/DDBJ whole genome shotgun (WGS) entry which is preliminary data.</text>
</comment>
<organism evidence="3 4">
    <name type="scientific">Drosophila rubida</name>
    <dbReference type="NCBI Taxonomy" id="30044"/>
    <lineage>
        <taxon>Eukaryota</taxon>
        <taxon>Metazoa</taxon>
        <taxon>Ecdysozoa</taxon>
        <taxon>Arthropoda</taxon>
        <taxon>Hexapoda</taxon>
        <taxon>Insecta</taxon>
        <taxon>Pterygota</taxon>
        <taxon>Neoptera</taxon>
        <taxon>Endopterygota</taxon>
        <taxon>Diptera</taxon>
        <taxon>Brachycera</taxon>
        <taxon>Muscomorpha</taxon>
        <taxon>Ephydroidea</taxon>
        <taxon>Drosophilidae</taxon>
        <taxon>Drosophila</taxon>
    </lineage>
</organism>
<dbReference type="PANTHER" id="PTHR41967:SF6">
    <property type="entry name" value="FI19406P1-RELATED"/>
    <property type="match status" value="1"/>
</dbReference>
<feature type="domain" description="DUF4771" evidence="2">
    <location>
        <begin position="504"/>
        <end position="661"/>
    </location>
</feature>